<proteinExistence type="inferred from homology"/>
<feature type="transmembrane region" description="Helical" evidence="12">
    <location>
        <begin position="201"/>
        <end position="220"/>
    </location>
</feature>
<name>A0A8K0NY91_LADFU</name>
<comment type="caution">
    <text evidence="13">The sequence shown here is derived from an EMBL/GenBank/DDBJ whole genome shotgun (WGS) entry which is preliminary data.</text>
</comment>
<evidence type="ECO:0000256" key="9">
    <source>
        <dbReference type="PIRNR" id="PIRNR000439"/>
    </source>
</evidence>
<feature type="region of interest" description="Disordered" evidence="11">
    <location>
        <begin position="1"/>
        <end position="28"/>
    </location>
</feature>
<feature type="transmembrane region" description="Helical" evidence="12">
    <location>
        <begin position="351"/>
        <end position="370"/>
    </location>
</feature>
<evidence type="ECO:0000256" key="6">
    <source>
        <dbReference type="ARBA" id="ARBA00022989"/>
    </source>
</evidence>
<evidence type="ECO:0000256" key="11">
    <source>
        <dbReference type="SAM" id="MobiDB-lite"/>
    </source>
</evidence>
<protein>
    <recommendedName>
        <fullName evidence="9">O-acyltransferase</fullName>
    </recommendedName>
</protein>
<organism evidence="13 14">
    <name type="scientific">Ladona fulva</name>
    <name type="common">Scarce chaser dragonfly</name>
    <name type="synonym">Libellula fulva</name>
    <dbReference type="NCBI Taxonomy" id="123851"/>
    <lineage>
        <taxon>Eukaryota</taxon>
        <taxon>Metazoa</taxon>
        <taxon>Ecdysozoa</taxon>
        <taxon>Arthropoda</taxon>
        <taxon>Hexapoda</taxon>
        <taxon>Insecta</taxon>
        <taxon>Pterygota</taxon>
        <taxon>Palaeoptera</taxon>
        <taxon>Odonata</taxon>
        <taxon>Epiprocta</taxon>
        <taxon>Anisoptera</taxon>
        <taxon>Libelluloidea</taxon>
        <taxon>Libellulidae</taxon>
        <taxon>Ladona</taxon>
    </lineage>
</organism>
<feature type="active site" evidence="10">
    <location>
        <position position="457"/>
    </location>
</feature>
<dbReference type="AlphaFoldDB" id="A0A8K0NY91"/>
<dbReference type="InterPro" id="IPR004299">
    <property type="entry name" value="MBOAT_fam"/>
</dbReference>
<feature type="transmembrane region" description="Helical" evidence="12">
    <location>
        <begin position="121"/>
        <end position="144"/>
    </location>
</feature>
<dbReference type="GO" id="GO:0008203">
    <property type="term" value="P:cholesterol metabolic process"/>
    <property type="evidence" value="ECO:0007669"/>
    <property type="project" value="TreeGrafter"/>
</dbReference>
<evidence type="ECO:0000256" key="5">
    <source>
        <dbReference type="ARBA" id="ARBA00022824"/>
    </source>
</evidence>
<evidence type="ECO:0000256" key="1">
    <source>
        <dbReference type="ARBA" id="ARBA00004477"/>
    </source>
</evidence>
<dbReference type="PANTHER" id="PTHR10408:SF8">
    <property type="entry name" value="O-ACYLTRANSFERASE"/>
    <property type="match status" value="1"/>
</dbReference>
<dbReference type="PIRSF" id="PIRSF000439">
    <property type="entry name" value="Oat_ACAT_DAG_ARE"/>
    <property type="match status" value="1"/>
</dbReference>
<sequence length="546" mass="64255">MTMADRSTNESKNTHAEGNGSCGDGIRVQETNNMDQKQQIIQEMTYELRKSHDLIMEQMMDLFNEFINREESPKGVDILNDPSKYRNRKKADRRGVLMEKEFLPRNSLLTDLFEIKHIKTIYHIFMAILILLFVNAVVCDFAEYGKLDFGLDLIFWNFNELRTVLMFWVGMMTSTLLLYSCFSNWANGRISLQKNKFTLKLWDYGCLLALVVYMVAFLYIPCTMLMARDIPPASSAIILMEQVRLLMKSHAFVRSNAPRALRVTEGKDEVKDHTVCPGFSKFLYFLFVPTLVYRDTYPSTKQIRWKVVAWHFIEIAEIIFYGSFLFGHFLMPQYRKFGLEPLTVGTLTANIFRSMMPSMLVFLCGFYLLLHAWMNAFAEMMQFSDRMFYKDWWTSSTFATYYRTWNVVVHDWLYTYIYKDVAEFLAPPADEGTMPISYTRSRLIPQLMVFAISALFHEYIITFCLRFFYPVLLIIFGIFGVILVFLTKYEGVCGNIFMWIAICSGNGVVFSLYIMEWYARKHCPLQVEPKWDFYVPRSWYCSRLEY</sequence>
<evidence type="ECO:0000256" key="10">
    <source>
        <dbReference type="PIRSR" id="PIRSR000439-1"/>
    </source>
</evidence>
<dbReference type="Pfam" id="PF03062">
    <property type="entry name" value="MBOAT"/>
    <property type="match status" value="1"/>
</dbReference>
<dbReference type="Proteomes" id="UP000792457">
    <property type="component" value="Unassembled WGS sequence"/>
</dbReference>
<feature type="transmembrane region" description="Helical" evidence="12">
    <location>
        <begin position="308"/>
        <end position="331"/>
    </location>
</feature>
<evidence type="ECO:0000313" key="13">
    <source>
        <dbReference type="EMBL" id="KAG8224224.1"/>
    </source>
</evidence>
<comment type="similarity">
    <text evidence="2 9">Belongs to the membrane-bound acyltransferase family. Sterol o-acyltransferase subfamily.</text>
</comment>
<keyword evidence="5 9" id="KW-0256">Endoplasmic reticulum</keyword>
<feature type="transmembrane region" description="Helical" evidence="12">
    <location>
        <begin position="164"/>
        <end position="181"/>
    </location>
</feature>
<keyword evidence="6 12" id="KW-1133">Transmembrane helix</keyword>
<keyword evidence="4 12" id="KW-0812">Transmembrane</keyword>
<evidence type="ECO:0000256" key="12">
    <source>
        <dbReference type="SAM" id="Phobius"/>
    </source>
</evidence>
<evidence type="ECO:0000256" key="3">
    <source>
        <dbReference type="ARBA" id="ARBA00022679"/>
    </source>
</evidence>
<evidence type="ECO:0000256" key="8">
    <source>
        <dbReference type="ARBA" id="ARBA00023315"/>
    </source>
</evidence>
<gene>
    <name evidence="13" type="ORF">J437_LFUL002680</name>
</gene>
<dbReference type="EMBL" id="KZ308188">
    <property type="protein sequence ID" value="KAG8224224.1"/>
    <property type="molecule type" value="Genomic_DNA"/>
</dbReference>
<evidence type="ECO:0000256" key="7">
    <source>
        <dbReference type="ARBA" id="ARBA00023136"/>
    </source>
</evidence>
<dbReference type="GO" id="GO:0005789">
    <property type="term" value="C:endoplasmic reticulum membrane"/>
    <property type="evidence" value="ECO:0007669"/>
    <property type="project" value="UniProtKB-SubCell"/>
</dbReference>
<comment type="subcellular location">
    <subcellularLocation>
        <location evidence="1 9">Endoplasmic reticulum membrane</location>
        <topology evidence="1 9">Multi-pass membrane protein</topology>
    </subcellularLocation>
</comment>
<keyword evidence="3 9" id="KW-0808">Transferase</keyword>
<dbReference type="InterPro" id="IPR014371">
    <property type="entry name" value="Oat_ACAT_DAG_ARE"/>
</dbReference>
<accession>A0A8K0NY91</accession>
<keyword evidence="7 9" id="KW-0472">Membrane</keyword>
<reference evidence="13" key="2">
    <citation type="submission" date="2017-10" db="EMBL/GenBank/DDBJ databases">
        <title>Ladona fulva Genome sequencing and assembly.</title>
        <authorList>
            <person name="Murali S."/>
            <person name="Richards S."/>
            <person name="Bandaranaike D."/>
            <person name="Bellair M."/>
            <person name="Blankenburg K."/>
            <person name="Chao H."/>
            <person name="Dinh H."/>
            <person name="Doddapaneni H."/>
            <person name="Dugan-Rocha S."/>
            <person name="Elkadiri S."/>
            <person name="Gnanaolivu R."/>
            <person name="Hernandez B."/>
            <person name="Skinner E."/>
            <person name="Javaid M."/>
            <person name="Lee S."/>
            <person name="Li M."/>
            <person name="Ming W."/>
            <person name="Munidasa M."/>
            <person name="Muniz J."/>
            <person name="Nguyen L."/>
            <person name="Hughes D."/>
            <person name="Osuji N."/>
            <person name="Pu L.-L."/>
            <person name="Puazo M."/>
            <person name="Qu C."/>
            <person name="Quiroz J."/>
            <person name="Raj R."/>
            <person name="Weissenberger G."/>
            <person name="Xin Y."/>
            <person name="Zou X."/>
            <person name="Han Y."/>
            <person name="Worley K."/>
            <person name="Muzny D."/>
            <person name="Gibbs R."/>
        </authorList>
    </citation>
    <scope>NUCLEOTIDE SEQUENCE</scope>
    <source>
        <strain evidence="13">Sampled in the wild</strain>
    </source>
</reference>
<feature type="transmembrane region" description="Helical" evidence="12">
    <location>
        <begin position="278"/>
        <end position="296"/>
    </location>
</feature>
<dbReference type="PANTHER" id="PTHR10408">
    <property type="entry name" value="STEROL O-ACYLTRANSFERASE"/>
    <property type="match status" value="1"/>
</dbReference>
<evidence type="ECO:0000313" key="14">
    <source>
        <dbReference type="Proteomes" id="UP000792457"/>
    </source>
</evidence>
<dbReference type="GO" id="GO:0008374">
    <property type="term" value="F:O-acyltransferase activity"/>
    <property type="evidence" value="ECO:0007669"/>
    <property type="project" value="InterPro"/>
</dbReference>
<keyword evidence="14" id="KW-1185">Reference proteome</keyword>
<feature type="transmembrane region" description="Helical" evidence="12">
    <location>
        <begin position="496"/>
        <end position="515"/>
    </location>
</feature>
<evidence type="ECO:0000256" key="2">
    <source>
        <dbReference type="ARBA" id="ARBA00009010"/>
    </source>
</evidence>
<keyword evidence="8 9" id="KW-0012">Acyltransferase</keyword>
<feature type="transmembrane region" description="Helical" evidence="12">
    <location>
        <begin position="467"/>
        <end position="487"/>
    </location>
</feature>
<dbReference type="OrthoDB" id="10039049at2759"/>
<feature type="transmembrane region" description="Helical" evidence="12">
    <location>
        <begin position="443"/>
        <end position="461"/>
    </location>
</feature>
<reference evidence="13" key="1">
    <citation type="submission" date="2013-04" db="EMBL/GenBank/DDBJ databases">
        <authorList>
            <person name="Qu J."/>
            <person name="Murali S.C."/>
            <person name="Bandaranaike D."/>
            <person name="Bellair M."/>
            <person name="Blankenburg K."/>
            <person name="Chao H."/>
            <person name="Dinh H."/>
            <person name="Doddapaneni H."/>
            <person name="Downs B."/>
            <person name="Dugan-Rocha S."/>
            <person name="Elkadiri S."/>
            <person name="Gnanaolivu R.D."/>
            <person name="Hernandez B."/>
            <person name="Javaid M."/>
            <person name="Jayaseelan J.C."/>
            <person name="Lee S."/>
            <person name="Li M."/>
            <person name="Ming W."/>
            <person name="Munidasa M."/>
            <person name="Muniz J."/>
            <person name="Nguyen L."/>
            <person name="Ongeri F."/>
            <person name="Osuji N."/>
            <person name="Pu L.-L."/>
            <person name="Puazo M."/>
            <person name="Qu C."/>
            <person name="Quiroz J."/>
            <person name="Raj R."/>
            <person name="Weissenberger G."/>
            <person name="Xin Y."/>
            <person name="Zou X."/>
            <person name="Han Y."/>
            <person name="Richards S."/>
            <person name="Worley K."/>
            <person name="Muzny D."/>
            <person name="Gibbs R."/>
        </authorList>
    </citation>
    <scope>NUCLEOTIDE SEQUENCE</scope>
    <source>
        <strain evidence="13">Sampled in the wild</strain>
    </source>
</reference>
<evidence type="ECO:0000256" key="4">
    <source>
        <dbReference type="ARBA" id="ARBA00022692"/>
    </source>
</evidence>